<organism evidence="1 2">
    <name type="scientific">Bartonella choladocola</name>
    <dbReference type="NCBI Taxonomy" id="2750995"/>
    <lineage>
        <taxon>Bacteria</taxon>
        <taxon>Pseudomonadati</taxon>
        <taxon>Pseudomonadota</taxon>
        <taxon>Alphaproteobacteria</taxon>
        <taxon>Hyphomicrobiales</taxon>
        <taxon>Bartonellaceae</taxon>
        <taxon>Bartonella</taxon>
    </lineage>
</organism>
<reference evidence="1 2" key="1">
    <citation type="submission" date="2016-11" db="EMBL/GenBank/DDBJ databases">
        <title>Comparative genomics of Bartonella apis.</title>
        <authorList>
            <person name="Engel P."/>
        </authorList>
    </citation>
    <scope>NUCLEOTIDE SEQUENCE [LARGE SCALE GENOMIC DNA]</scope>
    <source>
        <strain evidence="1 2">BBC0122</strain>
    </source>
</reference>
<sequence>MNMSCPNFYSFSCRMTGFSEYFEAYRSNASIFDMELVTDVQDGTKRVALHEYACLPDF</sequence>
<evidence type="ECO:0000313" key="1">
    <source>
        <dbReference type="EMBL" id="AQT46642.1"/>
    </source>
</evidence>
<protein>
    <submittedName>
        <fullName evidence="1">Uncharacterized protein</fullName>
    </submittedName>
</protein>
<dbReference type="AlphaFoldDB" id="A0A1U9MG42"/>
<accession>A0A1U9MG42</accession>
<keyword evidence="2" id="KW-1185">Reference proteome</keyword>
<dbReference type="Proteomes" id="UP000189632">
    <property type="component" value="Chromosome"/>
</dbReference>
<name>A0A1U9MG42_9HYPH</name>
<gene>
    <name evidence="1" type="ORF">BBC0122_005120</name>
</gene>
<dbReference type="EMBL" id="CP015625">
    <property type="protein sequence ID" value="AQT46642.1"/>
    <property type="molecule type" value="Genomic_DNA"/>
</dbReference>
<evidence type="ECO:0000313" key="2">
    <source>
        <dbReference type="Proteomes" id="UP000189632"/>
    </source>
</evidence>
<dbReference type="RefSeq" id="WP_188318069.1">
    <property type="nucleotide sequence ID" value="NZ_CP015625.1"/>
</dbReference>
<proteinExistence type="predicted"/>
<dbReference type="KEGG" id="bapi:BBC0122_005120"/>